<dbReference type="Gene3D" id="6.10.140.2220">
    <property type="match status" value="1"/>
</dbReference>
<feature type="region of interest" description="Disordered" evidence="5">
    <location>
        <begin position="758"/>
        <end position="804"/>
    </location>
</feature>
<sequence length="896" mass="102206">MEPNAKPRRVPKPNVDENRENLKFIEELKRYAGGKPPQPKVSVPKPKRETKPNPAKKTETSSQRSTGNTTSKKTKDGFKASSTASKPQAKTFFEKPNHQPSSHYASLAARYGSHHFAPEFPHRMLNEYYKQQGWVRKHDIVAKIPQQGTIGWDRTVVAPMPRRYEPPGWKQHPPEGNGTQPSSPPNEHEIVTIIGPNLPRRFRRHPSRTRIKPFKHPKTDSSSTERPPRRGPRVYSHPETPTRHWDREAWPEETSILPFTIPLSSINRLDNIRHSQIREICELDRLPHWRRCVMCQDRSSSRWKCTGCGEAWYCGPSCMMDDAPMHKRICDAFAPNGRFTELFRQSQDHFRALVWPAQSKAPELRWIHIHHSAYRRDPLDSDSDSDSEPAGPSLSFHHPEFWSFAKDFPKSAFSPHMFILGCLNQSLAFKHRPLGAGLFLLEWALPPTTDLHPSWANQSITSLGNPGDIWYWPGPQLIISLDTSHPTLTLRDVTPRDFRHVIDYFQLNLRNPVLSDDLFRFPPEERSLALKLTYTAQPLARVMGIPPTPQITQVAIASAPPFANEGWSALCAALELNWIFRDAICHGREFDWLYDRHKNLTVVSPAFRGIYTVHRDKKEFFKSPCPRLGRLLSSGDGIVVAHRTGGMLYAEHLKALVEYVQGWRVSVGASREEREALARTVRVLLENGREGFERFWAYYRAREGLVAARDIPGPYELEERYGRDAVCVGRMVVLGVQLAKKKALWRWWELEKGDEKEEDEAVKGKGKGKASEEKSSEKKASGEKRNPSQEALCPVQHSADSSPPFLRRPVLNGAINEKDFLNSSINQKDLLNFELLLAKAALPTILSTRPKDTNKGTQESVPNSQDAIYTTCFHFVKDLFFEIIYAKASQAETCIE</sequence>
<evidence type="ECO:0000313" key="8">
    <source>
        <dbReference type="Proteomes" id="UP001321760"/>
    </source>
</evidence>
<reference evidence="7" key="1">
    <citation type="journal article" date="2023" name="Mol. Phylogenet. Evol.">
        <title>Genome-scale phylogeny and comparative genomics of the fungal order Sordariales.</title>
        <authorList>
            <person name="Hensen N."/>
            <person name="Bonometti L."/>
            <person name="Westerberg I."/>
            <person name="Brannstrom I.O."/>
            <person name="Guillou S."/>
            <person name="Cros-Aarteil S."/>
            <person name="Calhoun S."/>
            <person name="Haridas S."/>
            <person name="Kuo A."/>
            <person name="Mondo S."/>
            <person name="Pangilinan J."/>
            <person name="Riley R."/>
            <person name="LaButti K."/>
            <person name="Andreopoulos B."/>
            <person name="Lipzen A."/>
            <person name="Chen C."/>
            <person name="Yan M."/>
            <person name="Daum C."/>
            <person name="Ng V."/>
            <person name="Clum A."/>
            <person name="Steindorff A."/>
            <person name="Ohm R.A."/>
            <person name="Martin F."/>
            <person name="Silar P."/>
            <person name="Natvig D.O."/>
            <person name="Lalanne C."/>
            <person name="Gautier V."/>
            <person name="Ament-Velasquez S.L."/>
            <person name="Kruys A."/>
            <person name="Hutchinson M.I."/>
            <person name="Powell A.J."/>
            <person name="Barry K."/>
            <person name="Miller A.N."/>
            <person name="Grigoriev I.V."/>
            <person name="Debuchy R."/>
            <person name="Gladieux P."/>
            <person name="Hiltunen Thoren M."/>
            <person name="Johannesson H."/>
        </authorList>
    </citation>
    <scope>NUCLEOTIDE SEQUENCE</scope>
    <source>
        <strain evidence="7">PSN243</strain>
    </source>
</reference>
<dbReference type="EMBL" id="MU865981">
    <property type="protein sequence ID" value="KAK4444163.1"/>
    <property type="molecule type" value="Genomic_DNA"/>
</dbReference>
<feature type="compositionally biased region" description="Basic and acidic residues" evidence="5">
    <location>
        <begin position="14"/>
        <end position="30"/>
    </location>
</feature>
<feature type="compositionally biased region" description="Basic residues" evidence="5">
    <location>
        <begin position="1"/>
        <end position="11"/>
    </location>
</feature>
<keyword evidence="3" id="KW-0862">Zinc</keyword>
<feature type="region of interest" description="Disordered" evidence="5">
    <location>
        <begin position="162"/>
        <end position="247"/>
    </location>
</feature>
<feature type="compositionally biased region" description="Basic and acidic residues" evidence="5">
    <location>
        <begin position="769"/>
        <end position="787"/>
    </location>
</feature>
<reference evidence="7" key="2">
    <citation type="submission" date="2023-05" db="EMBL/GenBank/DDBJ databases">
        <authorList>
            <consortium name="Lawrence Berkeley National Laboratory"/>
            <person name="Steindorff A."/>
            <person name="Hensen N."/>
            <person name="Bonometti L."/>
            <person name="Westerberg I."/>
            <person name="Brannstrom I.O."/>
            <person name="Guillou S."/>
            <person name="Cros-Aarteil S."/>
            <person name="Calhoun S."/>
            <person name="Haridas S."/>
            <person name="Kuo A."/>
            <person name="Mondo S."/>
            <person name="Pangilinan J."/>
            <person name="Riley R."/>
            <person name="Labutti K."/>
            <person name="Andreopoulos B."/>
            <person name="Lipzen A."/>
            <person name="Chen C."/>
            <person name="Yanf M."/>
            <person name="Daum C."/>
            <person name="Ng V."/>
            <person name="Clum A."/>
            <person name="Ohm R."/>
            <person name="Martin F."/>
            <person name="Silar P."/>
            <person name="Natvig D."/>
            <person name="Lalanne C."/>
            <person name="Gautier V."/>
            <person name="Ament-Velasquez S.L."/>
            <person name="Kruys A."/>
            <person name="Hutchinson M.I."/>
            <person name="Powell A.J."/>
            <person name="Barry K."/>
            <person name="Miller A.N."/>
            <person name="Grigoriev I.V."/>
            <person name="Debuchy R."/>
            <person name="Gladieux P."/>
            <person name="Thoren M.H."/>
            <person name="Johannesson H."/>
        </authorList>
    </citation>
    <scope>NUCLEOTIDE SEQUENCE</scope>
    <source>
        <strain evidence="7">PSN243</strain>
    </source>
</reference>
<dbReference type="SUPFAM" id="SSF144232">
    <property type="entry name" value="HIT/MYND zinc finger-like"/>
    <property type="match status" value="1"/>
</dbReference>
<dbReference type="Pfam" id="PF01753">
    <property type="entry name" value="zf-MYND"/>
    <property type="match status" value="1"/>
</dbReference>
<dbReference type="Proteomes" id="UP001321760">
    <property type="component" value="Unassembled WGS sequence"/>
</dbReference>
<evidence type="ECO:0000313" key="7">
    <source>
        <dbReference type="EMBL" id="KAK4444163.1"/>
    </source>
</evidence>
<feature type="domain" description="MYND-type" evidence="6">
    <location>
        <begin position="292"/>
        <end position="330"/>
    </location>
</feature>
<dbReference type="GO" id="GO:0008270">
    <property type="term" value="F:zinc ion binding"/>
    <property type="evidence" value="ECO:0007669"/>
    <property type="project" value="UniProtKB-KW"/>
</dbReference>
<keyword evidence="8" id="KW-1185">Reference proteome</keyword>
<evidence type="ECO:0000256" key="2">
    <source>
        <dbReference type="ARBA" id="ARBA00022771"/>
    </source>
</evidence>
<accession>A0AAV9G9S2</accession>
<feature type="compositionally biased region" description="Polar residues" evidence="5">
    <location>
        <begin position="60"/>
        <end position="71"/>
    </location>
</feature>
<dbReference type="AlphaFoldDB" id="A0AAV9G9S2"/>
<dbReference type="PROSITE" id="PS50865">
    <property type="entry name" value="ZF_MYND_2"/>
    <property type="match status" value="1"/>
</dbReference>
<feature type="compositionally biased region" description="Basic and acidic residues" evidence="5">
    <location>
        <begin position="46"/>
        <end position="59"/>
    </location>
</feature>
<gene>
    <name evidence="7" type="ORF">QBC34DRAFT_442797</name>
</gene>
<protein>
    <recommendedName>
        <fullName evidence="6">MYND-type domain-containing protein</fullName>
    </recommendedName>
</protein>
<feature type="region of interest" description="Disordered" evidence="5">
    <location>
        <begin position="1"/>
        <end position="101"/>
    </location>
</feature>
<evidence type="ECO:0000256" key="3">
    <source>
        <dbReference type="ARBA" id="ARBA00022833"/>
    </source>
</evidence>
<evidence type="ECO:0000256" key="5">
    <source>
        <dbReference type="SAM" id="MobiDB-lite"/>
    </source>
</evidence>
<evidence type="ECO:0000256" key="1">
    <source>
        <dbReference type="ARBA" id="ARBA00022723"/>
    </source>
</evidence>
<name>A0AAV9G9S2_9PEZI</name>
<dbReference type="InterPro" id="IPR002893">
    <property type="entry name" value="Znf_MYND"/>
</dbReference>
<feature type="compositionally biased region" description="Basic residues" evidence="5">
    <location>
        <begin position="200"/>
        <end position="216"/>
    </location>
</feature>
<organism evidence="7 8">
    <name type="scientific">Podospora aff. communis PSN243</name>
    <dbReference type="NCBI Taxonomy" id="3040156"/>
    <lineage>
        <taxon>Eukaryota</taxon>
        <taxon>Fungi</taxon>
        <taxon>Dikarya</taxon>
        <taxon>Ascomycota</taxon>
        <taxon>Pezizomycotina</taxon>
        <taxon>Sordariomycetes</taxon>
        <taxon>Sordariomycetidae</taxon>
        <taxon>Sordariales</taxon>
        <taxon>Podosporaceae</taxon>
        <taxon>Podospora</taxon>
    </lineage>
</organism>
<evidence type="ECO:0000259" key="6">
    <source>
        <dbReference type="PROSITE" id="PS50865"/>
    </source>
</evidence>
<keyword evidence="2 4" id="KW-0863">Zinc-finger</keyword>
<evidence type="ECO:0000256" key="4">
    <source>
        <dbReference type="PROSITE-ProRule" id="PRU00134"/>
    </source>
</evidence>
<comment type="caution">
    <text evidence="7">The sequence shown here is derived from an EMBL/GenBank/DDBJ whole genome shotgun (WGS) entry which is preliminary data.</text>
</comment>
<keyword evidence="1" id="KW-0479">Metal-binding</keyword>
<proteinExistence type="predicted"/>